<dbReference type="InterPro" id="IPR000916">
    <property type="entry name" value="Bet_v_I/MLP"/>
</dbReference>
<evidence type="ECO:0000256" key="2">
    <source>
        <dbReference type="ARBA" id="ARBA00022821"/>
    </source>
</evidence>
<evidence type="ECO:0000256" key="3">
    <source>
        <dbReference type="ARBA" id="ARBA00023265"/>
    </source>
</evidence>
<dbReference type="GO" id="GO:0038023">
    <property type="term" value="F:signaling receptor activity"/>
    <property type="evidence" value="ECO:0007669"/>
    <property type="project" value="InterPro"/>
</dbReference>
<dbReference type="Gene3D" id="3.30.530.20">
    <property type="match status" value="1"/>
</dbReference>
<dbReference type="GO" id="GO:0004864">
    <property type="term" value="F:protein phosphatase inhibitor activity"/>
    <property type="evidence" value="ECO:0007669"/>
    <property type="project" value="InterPro"/>
</dbReference>
<gene>
    <name evidence="6" type="ORF">MtrunA17_Chr2g0295111</name>
</gene>
<evidence type="ECO:0000256" key="4">
    <source>
        <dbReference type="RuleBase" id="RU000409"/>
    </source>
</evidence>
<evidence type="ECO:0000313" key="6">
    <source>
        <dbReference type="EMBL" id="RHN73122.1"/>
    </source>
</evidence>
<dbReference type="Proteomes" id="UP000265566">
    <property type="component" value="Chromosome 2"/>
</dbReference>
<comment type="similarity">
    <text evidence="1 4">Belongs to the BetVI family.</text>
</comment>
<organism evidence="6">
    <name type="scientific">Medicago truncatula</name>
    <name type="common">Barrel medic</name>
    <name type="synonym">Medicago tribuloides</name>
    <dbReference type="NCBI Taxonomy" id="3880"/>
    <lineage>
        <taxon>Eukaryota</taxon>
        <taxon>Viridiplantae</taxon>
        <taxon>Streptophyta</taxon>
        <taxon>Embryophyta</taxon>
        <taxon>Tracheophyta</taxon>
        <taxon>Spermatophyta</taxon>
        <taxon>Magnoliopsida</taxon>
        <taxon>eudicotyledons</taxon>
        <taxon>Gunneridae</taxon>
        <taxon>Pentapetalae</taxon>
        <taxon>rosids</taxon>
        <taxon>fabids</taxon>
        <taxon>Fabales</taxon>
        <taxon>Fabaceae</taxon>
        <taxon>Papilionoideae</taxon>
        <taxon>50 kb inversion clade</taxon>
        <taxon>NPAAA clade</taxon>
        <taxon>Hologalegina</taxon>
        <taxon>IRL clade</taxon>
        <taxon>Trifolieae</taxon>
        <taxon>Medicago</taxon>
    </lineage>
</organism>
<dbReference type="InterPro" id="IPR023393">
    <property type="entry name" value="START-like_dom_sf"/>
</dbReference>
<name>A0A396J759_MEDTR</name>
<dbReference type="GO" id="GO:0009738">
    <property type="term" value="P:abscisic acid-activated signaling pathway"/>
    <property type="evidence" value="ECO:0007669"/>
    <property type="project" value="InterPro"/>
</dbReference>
<dbReference type="OMA" id="FTYAKHR"/>
<sequence length="157" mass="16527">MGVFTFNDEHVSTVAPAKLYKALAKDADEIVPKVISAAQSVEIVEGNGGPGTIKKLSMSEGGKTDYVLHKLEAVDEANLGYNYSIVGGTGLDESLEKVEFETSIVAGSDGGSIVKISVKYHTKGDATLSDAVRDETKTKGTGLIKAIEGYVLANPNY</sequence>
<dbReference type="GO" id="GO:0010427">
    <property type="term" value="F:abscisic acid binding"/>
    <property type="evidence" value="ECO:0007669"/>
    <property type="project" value="InterPro"/>
</dbReference>
<dbReference type="InterPro" id="IPR024949">
    <property type="entry name" value="Bet_v_I_allergen"/>
</dbReference>
<dbReference type="Pfam" id="PF00407">
    <property type="entry name" value="Bet_v_1"/>
    <property type="match status" value="1"/>
</dbReference>
<evidence type="ECO:0000256" key="1">
    <source>
        <dbReference type="ARBA" id="ARBA00009744"/>
    </source>
</evidence>
<dbReference type="Gramene" id="rna8905">
    <property type="protein sequence ID" value="RHN73122.1"/>
    <property type="gene ID" value="gene8905"/>
</dbReference>
<proteinExistence type="inferred from homology"/>
<evidence type="ECO:0000259" key="5">
    <source>
        <dbReference type="Pfam" id="PF00407"/>
    </source>
</evidence>
<dbReference type="PANTHER" id="PTHR31213">
    <property type="entry name" value="OS08G0374000 PROTEIN-RELATED"/>
    <property type="match status" value="1"/>
</dbReference>
<dbReference type="PRINTS" id="PR00634">
    <property type="entry name" value="BETALLERGEN"/>
</dbReference>
<dbReference type="EMBL" id="PSQE01000002">
    <property type="protein sequence ID" value="RHN73122.1"/>
    <property type="molecule type" value="Genomic_DNA"/>
</dbReference>
<dbReference type="SUPFAM" id="SSF55961">
    <property type="entry name" value="Bet v1-like"/>
    <property type="match status" value="1"/>
</dbReference>
<dbReference type="OrthoDB" id="1858506at2759"/>
<dbReference type="FunFam" id="3.30.530.20:FF:000007">
    <property type="entry name" value="Major pollen allergen Bet v 1-A"/>
    <property type="match status" value="1"/>
</dbReference>
<feature type="domain" description="Bet v I/Major latex protein" evidence="5">
    <location>
        <begin position="1"/>
        <end position="154"/>
    </location>
</feature>
<reference evidence="6" key="1">
    <citation type="journal article" date="2018" name="Nat. Plants">
        <title>Whole-genome landscape of Medicago truncatula symbiotic genes.</title>
        <authorList>
            <person name="Pecrix Y."/>
            <person name="Gamas P."/>
            <person name="Carrere S."/>
        </authorList>
    </citation>
    <scope>NUCLEOTIDE SEQUENCE</scope>
    <source>
        <tissue evidence="6">Leaves</tissue>
    </source>
</reference>
<keyword evidence="3 4" id="KW-0568">Pathogenesis-related protein</keyword>
<accession>A0A396J759</accession>
<dbReference type="PROSITE" id="PS00451">
    <property type="entry name" value="PATHOGENESIS_BETVI"/>
    <property type="match status" value="1"/>
</dbReference>
<comment type="caution">
    <text evidence="6">The sequence shown here is derived from an EMBL/GenBank/DDBJ whole genome shotgun (WGS) entry which is preliminary data.</text>
</comment>
<dbReference type="GO" id="GO:0006952">
    <property type="term" value="P:defense response"/>
    <property type="evidence" value="ECO:0007669"/>
    <property type="project" value="UniProtKB-KW"/>
</dbReference>
<dbReference type="CDD" id="cd07816">
    <property type="entry name" value="Bet_v1-like"/>
    <property type="match status" value="1"/>
</dbReference>
<dbReference type="PANTHER" id="PTHR31213:SF88">
    <property type="entry name" value="ABA-RESPONSIVE PROTEIN"/>
    <property type="match status" value="1"/>
</dbReference>
<dbReference type="AlphaFoldDB" id="A0A396J759"/>
<dbReference type="InterPro" id="IPR050279">
    <property type="entry name" value="Plant_def-hormone_signal"/>
</dbReference>
<protein>
    <submittedName>
        <fullName evidence="6">Putative START-like domain, Bet v I type allergen</fullName>
    </submittedName>
</protein>
<keyword evidence="2 4" id="KW-0611">Plant defense</keyword>